<dbReference type="Proteomes" id="UP000824204">
    <property type="component" value="Unassembled WGS sequence"/>
</dbReference>
<accession>A0A9D2AGR1</accession>
<keyword evidence="1" id="KW-0812">Transmembrane</keyword>
<name>A0A9D2AGR1_9FIRM</name>
<evidence type="ECO:0000313" key="3">
    <source>
        <dbReference type="Proteomes" id="UP000824204"/>
    </source>
</evidence>
<protein>
    <recommendedName>
        <fullName evidence="4">M50 family peptidase</fullName>
    </recommendedName>
</protein>
<gene>
    <name evidence="2" type="ORF">H9741_06790</name>
</gene>
<reference evidence="2" key="1">
    <citation type="journal article" date="2021" name="PeerJ">
        <title>Extensive microbial diversity within the chicken gut microbiome revealed by metagenomics and culture.</title>
        <authorList>
            <person name="Gilroy R."/>
            <person name="Ravi A."/>
            <person name="Getino M."/>
            <person name="Pursley I."/>
            <person name="Horton D.L."/>
            <person name="Alikhan N.F."/>
            <person name="Baker D."/>
            <person name="Gharbi K."/>
            <person name="Hall N."/>
            <person name="Watson M."/>
            <person name="Adriaenssens E.M."/>
            <person name="Foster-Nyarko E."/>
            <person name="Jarju S."/>
            <person name="Secka A."/>
            <person name="Antonio M."/>
            <person name="Oren A."/>
            <person name="Chaudhuri R.R."/>
            <person name="La Ragione R."/>
            <person name="Hildebrand F."/>
            <person name="Pallen M.J."/>
        </authorList>
    </citation>
    <scope>NUCLEOTIDE SEQUENCE</scope>
    <source>
        <strain evidence="2">811</strain>
    </source>
</reference>
<reference evidence="2" key="2">
    <citation type="submission" date="2021-04" db="EMBL/GenBank/DDBJ databases">
        <authorList>
            <person name="Gilroy R."/>
        </authorList>
    </citation>
    <scope>NUCLEOTIDE SEQUENCE</scope>
    <source>
        <strain evidence="2">811</strain>
    </source>
</reference>
<feature type="transmembrane region" description="Helical" evidence="1">
    <location>
        <begin position="12"/>
        <end position="32"/>
    </location>
</feature>
<proteinExistence type="predicted"/>
<sequence length="372" mass="42033">MNRFIEKTFRIVDLVLSFVLACTVVYLGFVWYWQSYNAVVLAILLVLGGIFSSFVCKTFHELGHILFGLCCGFRFNSVRIGFMNIARRDGKLRVSFSALPESIAGATEMLPKHANNLYSGFLATVSGGLVFSFLILVACAVTLSLFRIVPFAAYILVCTGLPYAFHLFFYNVLPFNDDNLDTDGGMLRGLIKKEASYLTAVNILAIEGYLYQGQTPAQIDKELYFGLPQLPEDDVNFIILTSYRLMYYLDSGDVDSAIKASDRLEGLTEYIPKFYSNEIMTDVLFCTCSLKGDEEAARELYKQLKQYLFGEKTLQTYRTCAAYELYVNRDKMAALHALSDAQKCAEECDIEGLRKFERKLISCLRADIDQLQ</sequence>
<feature type="transmembrane region" description="Helical" evidence="1">
    <location>
        <begin position="117"/>
        <end position="145"/>
    </location>
</feature>
<comment type="caution">
    <text evidence="2">The sequence shown here is derived from an EMBL/GenBank/DDBJ whole genome shotgun (WGS) entry which is preliminary data.</text>
</comment>
<organism evidence="2 3">
    <name type="scientific">Candidatus Borkfalkia faecipullorum</name>
    <dbReference type="NCBI Taxonomy" id="2838510"/>
    <lineage>
        <taxon>Bacteria</taxon>
        <taxon>Bacillati</taxon>
        <taxon>Bacillota</taxon>
        <taxon>Clostridia</taxon>
        <taxon>Christensenellales</taxon>
        <taxon>Christensenellaceae</taxon>
        <taxon>Candidatus Borkfalkia</taxon>
    </lineage>
</organism>
<evidence type="ECO:0000256" key="1">
    <source>
        <dbReference type="SAM" id="Phobius"/>
    </source>
</evidence>
<dbReference type="EMBL" id="DXFX01000084">
    <property type="protein sequence ID" value="HIX08157.1"/>
    <property type="molecule type" value="Genomic_DNA"/>
</dbReference>
<feature type="transmembrane region" description="Helical" evidence="1">
    <location>
        <begin position="151"/>
        <end position="173"/>
    </location>
</feature>
<keyword evidence="1" id="KW-0472">Membrane</keyword>
<evidence type="ECO:0000313" key="2">
    <source>
        <dbReference type="EMBL" id="HIX08157.1"/>
    </source>
</evidence>
<keyword evidence="1" id="KW-1133">Transmembrane helix</keyword>
<feature type="transmembrane region" description="Helical" evidence="1">
    <location>
        <begin position="38"/>
        <end position="56"/>
    </location>
</feature>
<dbReference type="AlphaFoldDB" id="A0A9D2AGR1"/>
<evidence type="ECO:0008006" key="4">
    <source>
        <dbReference type="Google" id="ProtNLM"/>
    </source>
</evidence>